<dbReference type="EMBL" id="LYBW01000060">
    <property type="protein sequence ID" value="ODR89746.1"/>
    <property type="molecule type" value="Genomic_DNA"/>
</dbReference>
<reference evidence="2" key="1">
    <citation type="submission" date="2016-05" db="EMBL/GenBank/DDBJ databases">
        <authorList>
            <person name="Li Y."/>
        </authorList>
    </citation>
    <scope>NUCLEOTIDE SEQUENCE [LARGE SCALE GENOMIC DNA]</scope>
    <source>
        <strain evidence="2">YIC4027</strain>
    </source>
</reference>
<evidence type="ECO:0000313" key="1">
    <source>
        <dbReference type="EMBL" id="ODR89746.1"/>
    </source>
</evidence>
<gene>
    <name evidence="1" type="ORF">A8M32_16260</name>
</gene>
<keyword evidence="2" id="KW-1185">Reference proteome</keyword>
<dbReference type="AlphaFoldDB" id="A0A1E3VA96"/>
<dbReference type="OrthoDB" id="8421573at2"/>
<dbReference type="RefSeq" id="WP_069459454.1">
    <property type="nucleotide sequence ID" value="NZ_LYBW01000060.1"/>
</dbReference>
<comment type="caution">
    <text evidence="1">The sequence shown here is derived from an EMBL/GenBank/DDBJ whole genome shotgun (WGS) entry which is preliminary data.</text>
</comment>
<organism evidence="1 2">
    <name type="scientific">Sinorhizobium alkalisoli</name>
    <dbReference type="NCBI Taxonomy" id="1752398"/>
    <lineage>
        <taxon>Bacteria</taxon>
        <taxon>Pseudomonadati</taxon>
        <taxon>Pseudomonadota</taxon>
        <taxon>Alphaproteobacteria</taxon>
        <taxon>Hyphomicrobiales</taxon>
        <taxon>Rhizobiaceae</taxon>
        <taxon>Sinorhizobium/Ensifer group</taxon>
        <taxon>Sinorhizobium</taxon>
    </lineage>
</organism>
<dbReference type="Proteomes" id="UP000094342">
    <property type="component" value="Unassembled WGS sequence"/>
</dbReference>
<protein>
    <submittedName>
        <fullName evidence="1">Uncharacterized protein</fullName>
    </submittedName>
</protein>
<sequence length="80" mass="9362">MDMMAMAFLFDMASRNRRRLDQRFDIQSPACKETFAENMLSALFRRRRRRIFRKNSGGAHGAVEIEGKPCAAKRYSRCLD</sequence>
<proteinExistence type="predicted"/>
<name>A0A1E3VA96_9HYPH</name>
<evidence type="ECO:0000313" key="2">
    <source>
        <dbReference type="Proteomes" id="UP000094342"/>
    </source>
</evidence>
<accession>A0A1E3VA96</accession>